<sequence>MLAFACFYLVASLSRPSPNSTAASPSPGTSDPAPDYPSTSSYTAGHQHHSDRQDTRRSTESQLAASALISNGFNLPDLQAEDQAPPAYGDVYDRMHFSQAGFQAGASIADDGRVNINLNQRTSRLSELMAPALQHQIAGDKRRRPETPPPLYIPPGLGAEPGQAPPPSMNIVIQIVGSRGDVQPFIALGKVLLTYGHRVRVATHPTFQQFVEDNGLEFFSIGGDPAQLMAFMVRHPGLMPGFDAVKSGEVSERRKGIRDMLLGCWRSCIEAGNGHGAPYTPHPRDEPLEGAGITVPGDPTQRPFVADAIIANPPSFAHVHIAEKLGVPLHMMFTMPWSPTKAFPHPLANIQSTNTDAIMTNYLSYALVEMMTWQGLGDVINRFRADVLDLDPISLIWAPGLLTRLRIPYTYCWSPALIPKPNDWDSRIDIAGFYFLDLASSFRPDPDLAAFLQAGPPPVYIGFGSIVVDDPDALTRMIFEAVRLTGVRVLVSKGWGGLGAESLGLPEGVFMLGNVPHDWLFKHVSAVCHHGGAGTSAAGIRAGKPTIVVPFFGDQPFWGAMVHKAGAGPEPIPYKEFTAEKLAEAIRHCMKPETQNRAQELGARIREERGSEEGAKSFHQHLGVDGLRCVLAPSRTAVWRVRRTKVRLSAFAAAVLAEKGLIKYSDLKLYRAKEYNTEEQPWDPISAATVSLVADISAIGMAIADVPRQLFKPRAKSNVESETTSRPSSPPSDGSSKSALGAHDDALLGTPVRPASGGNSLRADSATSKTSGSIRSKLASSAPGTAMPDSASATDPTINDTIEKAMAAGDSVSRIVTTGVKSPMNFCLGLARGFRNAPRLYNDDTVRPEEKVTDLSTGLKAAGRGFALGLYDGVTGMVTQPLKGAEKEGGAGLVKGIGKGIGGLLLKPASAFWAIPAYSMKGVHASLRNMFGNSVQNYIIASRIIQGGAELKHSTAEEQLGVLLAWQRLEVDLKKWRALKNKEEKEQKEQGPRQRGEREAQGEVVDNIPWPEDQLGPPNTGWKYTKQLSFDQRKALHARKELQNRSPVTRQTLAPSLSSSSAQSREDISQVGGNAPPILAKDEEYERAIRESVAQTSRGNPEEDAKVEEAMRASIKRLRDEGGRGLPERAPVSKIDELEDLSITDEEYQELIEKAIQESLALQTSGVTNYGGSKGDFEDEKIRRIAQESTTSPPPAYDSGHDEELKRVIEASGRKQEEGPRRNEDEDFIRAIEESKMAYQGQLSKEAAARTEEDIVMEYIKRQSLAEEEFRRAVAKGKMRAGEEEDEELKRAIEESLMTGTHEDGAGGASSSK</sequence>
<evidence type="ECO:0000256" key="1">
    <source>
        <dbReference type="ARBA" id="ARBA00022679"/>
    </source>
</evidence>
<evidence type="ECO:0000313" key="7">
    <source>
        <dbReference type="Proteomes" id="UP000272025"/>
    </source>
</evidence>
<feature type="region of interest" description="Disordered" evidence="2">
    <location>
        <begin position="16"/>
        <end position="62"/>
    </location>
</feature>
<keyword evidence="3" id="KW-0732">Signal</keyword>
<feature type="region of interest" description="Disordered" evidence="2">
    <location>
        <begin position="1162"/>
        <end position="1227"/>
    </location>
</feature>
<evidence type="ECO:0000259" key="4">
    <source>
        <dbReference type="Pfam" id="PF03033"/>
    </source>
</evidence>
<dbReference type="FunFam" id="3.40.50.2000:FF:000100">
    <property type="entry name" value="Glycosyltransferase family 1 protein"/>
    <property type="match status" value="1"/>
</dbReference>
<feature type="domain" description="Erythromycin biosynthesis protein CIII-like C-terminal" evidence="5">
    <location>
        <begin position="505"/>
        <end position="609"/>
    </location>
</feature>
<dbReference type="Proteomes" id="UP000272025">
    <property type="component" value="Unassembled WGS sequence"/>
</dbReference>
<dbReference type="GO" id="GO:0005975">
    <property type="term" value="P:carbohydrate metabolic process"/>
    <property type="evidence" value="ECO:0007669"/>
    <property type="project" value="InterPro"/>
</dbReference>
<evidence type="ECO:0000256" key="2">
    <source>
        <dbReference type="SAM" id="MobiDB-lite"/>
    </source>
</evidence>
<dbReference type="CDD" id="cd22265">
    <property type="entry name" value="UDM1_RNF168"/>
    <property type="match status" value="1"/>
</dbReference>
<feature type="domain" description="Glycosyltransferase family 28 N-terminal" evidence="4">
    <location>
        <begin position="171"/>
        <end position="227"/>
    </location>
</feature>
<evidence type="ECO:0000259" key="5">
    <source>
        <dbReference type="Pfam" id="PF06722"/>
    </source>
</evidence>
<feature type="region of interest" description="Disordered" evidence="2">
    <location>
        <begin position="982"/>
        <end position="1024"/>
    </location>
</feature>
<feature type="region of interest" description="Disordered" evidence="2">
    <location>
        <begin position="1038"/>
        <end position="1081"/>
    </location>
</feature>
<dbReference type="Pfam" id="PF03033">
    <property type="entry name" value="Glyco_transf_28"/>
    <property type="match status" value="1"/>
</dbReference>
<feature type="region of interest" description="Disordered" evidence="2">
    <location>
        <begin position="1277"/>
        <end position="1313"/>
    </location>
</feature>
<dbReference type="GeneID" id="39584134"/>
<dbReference type="EMBL" id="ML119062">
    <property type="protein sequence ID" value="ROT34996.1"/>
    <property type="molecule type" value="Genomic_DNA"/>
</dbReference>
<name>A0A3N2PKZ8_SODAK</name>
<dbReference type="CDD" id="cd03784">
    <property type="entry name" value="GT1_Gtf-like"/>
    <property type="match status" value="1"/>
</dbReference>
<feature type="compositionally biased region" description="Low complexity" evidence="2">
    <location>
        <begin position="1053"/>
        <end position="1063"/>
    </location>
</feature>
<dbReference type="SUPFAM" id="SSF53756">
    <property type="entry name" value="UDP-Glycosyltransferase/glycogen phosphorylase"/>
    <property type="match status" value="1"/>
</dbReference>
<dbReference type="InterPro" id="IPR002213">
    <property type="entry name" value="UDP_glucos_trans"/>
</dbReference>
<feature type="compositionally biased region" description="Low complexity" evidence="2">
    <location>
        <begin position="725"/>
        <end position="738"/>
    </location>
</feature>
<feature type="compositionally biased region" description="Basic and acidic residues" evidence="2">
    <location>
        <begin position="1199"/>
        <end position="1227"/>
    </location>
</feature>
<dbReference type="InterPro" id="IPR050426">
    <property type="entry name" value="Glycosyltransferase_28"/>
</dbReference>
<dbReference type="OrthoDB" id="5835829at2759"/>
<proteinExistence type="predicted"/>
<gene>
    <name evidence="6" type="ORF">SODALDRAFT_75939</name>
</gene>
<dbReference type="SMART" id="SM00726">
    <property type="entry name" value="UIM"/>
    <property type="match status" value="6"/>
</dbReference>
<feature type="compositionally biased region" description="Basic and acidic residues" evidence="2">
    <location>
        <begin position="48"/>
        <end position="59"/>
    </location>
</feature>
<dbReference type="InterPro" id="IPR010610">
    <property type="entry name" value="EryCIII-like_C"/>
</dbReference>
<keyword evidence="1 6" id="KW-0808">Transferase</keyword>
<dbReference type="InterPro" id="IPR003903">
    <property type="entry name" value="UIM_dom"/>
</dbReference>
<keyword evidence="7" id="KW-1185">Reference proteome</keyword>
<dbReference type="PANTHER" id="PTHR48050:SF13">
    <property type="entry name" value="STEROL 3-BETA-GLUCOSYLTRANSFERASE UGT80A2"/>
    <property type="match status" value="1"/>
</dbReference>
<dbReference type="InterPro" id="IPR004276">
    <property type="entry name" value="GlycoTrans_28_N"/>
</dbReference>
<organism evidence="6 7">
    <name type="scientific">Sodiomyces alkalinus (strain CBS 110278 / VKM F-3762 / F11)</name>
    <name type="common">Alkaliphilic filamentous fungus</name>
    <dbReference type="NCBI Taxonomy" id="1314773"/>
    <lineage>
        <taxon>Eukaryota</taxon>
        <taxon>Fungi</taxon>
        <taxon>Dikarya</taxon>
        <taxon>Ascomycota</taxon>
        <taxon>Pezizomycotina</taxon>
        <taxon>Sordariomycetes</taxon>
        <taxon>Hypocreomycetidae</taxon>
        <taxon>Glomerellales</taxon>
        <taxon>Plectosphaerellaceae</taxon>
        <taxon>Sodiomyces</taxon>
    </lineage>
</organism>
<dbReference type="RefSeq" id="XP_028462802.1">
    <property type="nucleotide sequence ID" value="XM_028615657.1"/>
</dbReference>
<evidence type="ECO:0000313" key="6">
    <source>
        <dbReference type="EMBL" id="ROT34996.1"/>
    </source>
</evidence>
<dbReference type="FunFam" id="3.40.50.2000:FF:000009">
    <property type="entry name" value="Sterol 3-beta-glucosyltransferase UGT80A2"/>
    <property type="match status" value="1"/>
</dbReference>
<reference evidence="6 7" key="1">
    <citation type="journal article" date="2018" name="Mol. Ecol.">
        <title>The obligate alkalophilic soda-lake fungus Sodiomyces alkalinus has shifted to a protein diet.</title>
        <authorList>
            <person name="Grum-Grzhimaylo A.A."/>
            <person name="Falkoski D.L."/>
            <person name="van den Heuvel J."/>
            <person name="Valero-Jimenez C.A."/>
            <person name="Min B."/>
            <person name="Choi I.G."/>
            <person name="Lipzen A."/>
            <person name="Daum C.G."/>
            <person name="Aanen D.K."/>
            <person name="Tsang A."/>
            <person name="Henrissat B."/>
            <person name="Bilanenko E.N."/>
            <person name="de Vries R.P."/>
            <person name="van Kan J.A.L."/>
            <person name="Grigoriev I.V."/>
            <person name="Debets A.J.M."/>
        </authorList>
    </citation>
    <scope>NUCLEOTIDE SEQUENCE [LARGE SCALE GENOMIC DNA]</scope>
    <source>
        <strain evidence="6 7">F11</strain>
    </source>
</reference>
<dbReference type="Gene3D" id="3.40.50.2000">
    <property type="entry name" value="Glycogen Phosphorylase B"/>
    <property type="match status" value="2"/>
</dbReference>
<dbReference type="PROSITE" id="PS50330">
    <property type="entry name" value="UIM"/>
    <property type="match status" value="1"/>
</dbReference>
<feature type="chain" id="PRO_5017941525" evidence="3">
    <location>
        <begin position="17"/>
        <end position="1313"/>
    </location>
</feature>
<dbReference type="STRING" id="1314773.A0A3N2PKZ8"/>
<feature type="compositionally biased region" description="Basic and acidic residues" evidence="2">
    <location>
        <begin position="982"/>
        <end position="1001"/>
    </location>
</feature>
<evidence type="ECO:0000256" key="3">
    <source>
        <dbReference type="SAM" id="SignalP"/>
    </source>
</evidence>
<feature type="signal peptide" evidence="3">
    <location>
        <begin position="1"/>
        <end position="16"/>
    </location>
</feature>
<protein>
    <submittedName>
        <fullName evidence="6">UDP-Glycosyltransferase/glycogen phosphorylase</fullName>
    </submittedName>
</protein>
<feature type="compositionally biased region" description="Polar residues" evidence="2">
    <location>
        <begin position="1162"/>
        <end position="1171"/>
    </location>
</feature>
<dbReference type="GO" id="GO:0016906">
    <property type="term" value="F:sterol 3-beta-glucosyltransferase activity"/>
    <property type="evidence" value="ECO:0007669"/>
    <property type="project" value="UniProtKB-ARBA"/>
</dbReference>
<feature type="region of interest" description="Disordered" evidence="2">
    <location>
        <begin position="714"/>
        <end position="796"/>
    </location>
</feature>
<dbReference type="PANTHER" id="PTHR48050">
    <property type="entry name" value="STEROL 3-BETA-GLUCOSYLTRANSFERASE"/>
    <property type="match status" value="1"/>
</dbReference>
<dbReference type="Pfam" id="PF06722">
    <property type="entry name" value="EryCIII-like_C"/>
    <property type="match status" value="1"/>
</dbReference>
<accession>A0A3N2PKZ8</accession>
<feature type="compositionally biased region" description="Polar residues" evidence="2">
    <location>
        <begin position="765"/>
        <end position="783"/>
    </location>
</feature>
<feature type="compositionally biased region" description="Low complexity" evidence="2">
    <location>
        <begin position="16"/>
        <end position="33"/>
    </location>
</feature>